<evidence type="ECO:0000256" key="1">
    <source>
        <dbReference type="SAM" id="MobiDB-lite"/>
    </source>
</evidence>
<sequence>MRPQRFQAYVIGLAGQDPSVSRAGTAAEEGEDGPPCGLVVTAPAGNSRWGIVGQLPDGAKHDGFTDEPVHGTPFTAAPTPGDGPEAWLAGLLAGAACPEIERVERWSVREDARADHTGVTVRFHNGARVFVRLLRP</sequence>
<dbReference type="Proteomes" id="UP000002357">
    <property type="component" value="Chromosome"/>
</dbReference>
<protein>
    <submittedName>
        <fullName evidence="2">Uncharacterized protein</fullName>
    </submittedName>
</protein>
<proteinExistence type="predicted"/>
<accession>B5GNX6</accession>
<name>B5GNX6_STRCL</name>
<keyword evidence="3" id="KW-1185">Reference proteome</keyword>
<dbReference type="AlphaFoldDB" id="B5GNX6"/>
<evidence type="ECO:0000313" key="2">
    <source>
        <dbReference type="EMBL" id="EFG08335.1"/>
    </source>
</evidence>
<dbReference type="OrthoDB" id="4350490at2"/>
<dbReference type="RefSeq" id="WP_003953450.1">
    <property type="nucleotide sequence ID" value="NZ_CM000913.1"/>
</dbReference>
<dbReference type="eggNOG" id="ENOG5031QK2">
    <property type="taxonomic scope" value="Bacteria"/>
</dbReference>
<feature type="compositionally biased region" description="Basic and acidic residues" evidence="1">
    <location>
        <begin position="58"/>
        <end position="69"/>
    </location>
</feature>
<dbReference type="KEGG" id="sclf:BB341_12280"/>
<organism evidence="2 3">
    <name type="scientific">Streptomyces clavuligerus</name>
    <dbReference type="NCBI Taxonomy" id="1901"/>
    <lineage>
        <taxon>Bacteria</taxon>
        <taxon>Bacillati</taxon>
        <taxon>Actinomycetota</taxon>
        <taxon>Actinomycetes</taxon>
        <taxon>Kitasatosporales</taxon>
        <taxon>Streptomycetaceae</taxon>
        <taxon>Streptomyces</taxon>
    </lineage>
</organism>
<dbReference type="GeneID" id="93734828"/>
<reference evidence="2 3" key="1">
    <citation type="journal article" date="2010" name="Genome Biol. Evol.">
        <title>The sequence of a 1.8-mb bacterial linear plasmid reveals a rich evolutionary reservoir of secondary metabolic pathways.</title>
        <authorList>
            <person name="Medema M.H."/>
            <person name="Trefzer A."/>
            <person name="Kovalchuk A."/>
            <person name="van den Berg M."/>
            <person name="Mueller U."/>
            <person name="Heijne W."/>
            <person name="Wu L."/>
            <person name="Alam M.T."/>
            <person name="Ronning C.M."/>
            <person name="Nierman W.C."/>
            <person name="Bovenberg R.A.L."/>
            <person name="Breitling R."/>
            <person name="Takano E."/>
        </authorList>
    </citation>
    <scope>NUCLEOTIDE SEQUENCE [LARGE SCALE GENOMIC DNA]</scope>
    <source>
        <strain evidence="3">ATCC 27064 / DSM 738 / JCM 4710 / NBRC 13307 / NCIMB 12785 / NRRL 3585 / VKM Ac-602</strain>
    </source>
</reference>
<dbReference type="EMBL" id="CM000913">
    <property type="protein sequence ID" value="EFG08335.1"/>
    <property type="molecule type" value="Genomic_DNA"/>
</dbReference>
<gene>
    <name evidence="2" type="ORF">SCLAV_3264</name>
</gene>
<evidence type="ECO:0000313" key="3">
    <source>
        <dbReference type="Proteomes" id="UP000002357"/>
    </source>
</evidence>
<feature type="region of interest" description="Disordered" evidence="1">
    <location>
        <begin position="55"/>
        <end position="82"/>
    </location>
</feature>